<dbReference type="InterPro" id="IPR052789">
    <property type="entry name" value="SSUH2_homolog"/>
</dbReference>
<dbReference type="EMBL" id="JAQNDL010000003">
    <property type="protein sequence ID" value="MDC0721503.1"/>
    <property type="molecule type" value="Genomic_DNA"/>
</dbReference>
<feature type="transmembrane region" description="Helical" evidence="1">
    <location>
        <begin position="280"/>
        <end position="297"/>
    </location>
</feature>
<comment type="caution">
    <text evidence="2">The sequence shown here is derived from an EMBL/GenBank/DDBJ whole genome shotgun (WGS) entry which is preliminary data.</text>
</comment>
<evidence type="ECO:0000256" key="1">
    <source>
        <dbReference type="SAM" id="Phobius"/>
    </source>
</evidence>
<keyword evidence="3" id="KW-1185">Reference proteome</keyword>
<protein>
    <recommendedName>
        <fullName evidence="4">CR-type domain-containing protein</fullName>
    </recommendedName>
</protein>
<gene>
    <name evidence="2" type="ORF">POL25_31640</name>
</gene>
<keyword evidence="1" id="KW-1133">Transmembrane helix</keyword>
<organism evidence="2 3">
    <name type="scientific">Nannocystis bainbridge</name>
    <dbReference type="NCBI Taxonomy" id="2995303"/>
    <lineage>
        <taxon>Bacteria</taxon>
        <taxon>Pseudomonadati</taxon>
        <taxon>Myxococcota</taxon>
        <taxon>Polyangia</taxon>
        <taxon>Nannocystales</taxon>
        <taxon>Nannocystaceae</taxon>
        <taxon>Nannocystis</taxon>
    </lineage>
</organism>
<evidence type="ECO:0008006" key="4">
    <source>
        <dbReference type="Google" id="ProtNLM"/>
    </source>
</evidence>
<proteinExistence type="predicted"/>
<feature type="transmembrane region" description="Helical" evidence="1">
    <location>
        <begin position="348"/>
        <end position="370"/>
    </location>
</feature>
<dbReference type="InterPro" id="IPR001305">
    <property type="entry name" value="HSP_DnaJ_Cys-rich_dom"/>
</dbReference>
<evidence type="ECO:0000313" key="3">
    <source>
        <dbReference type="Proteomes" id="UP001221686"/>
    </source>
</evidence>
<reference evidence="2 3" key="1">
    <citation type="submission" date="2022-11" db="EMBL/GenBank/DDBJ databases">
        <title>Minimal conservation of predation-associated metabolite biosynthetic gene clusters underscores biosynthetic potential of Myxococcota including descriptions for ten novel species: Archangium lansinium sp. nov., Myxococcus landrumus sp. nov., Nannocystis bai.</title>
        <authorList>
            <person name="Ahearne A."/>
            <person name="Stevens C."/>
            <person name="Dowd S."/>
        </authorList>
    </citation>
    <scope>NUCLEOTIDE SEQUENCE [LARGE SCALE GENOMIC DNA]</scope>
    <source>
        <strain evidence="2 3">BB15-2</strain>
    </source>
</reference>
<dbReference type="PANTHER" id="PTHR48465:SF1">
    <property type="entry name" value="PROTEIN SSUH2 HOMOLOG"/>
    <property type="match status" value="1"/>
</dbReference>
<name>A0ABT5E9B3_9BACT</name>
<keyword evidence="1" id="KW-0812">Transmembrane</keyword>
<dbReference type="PANTHER" id="PTHR48465">
    <property type="entry name" value="PROTEIN SSUH2 HOMOLOG"/>
    <property type="match status" value="1"/>
</dbReference>
<accession>A0ABT5E9B3</accession>
<sequence>MFGAPRALASLISGVENKDEVLHRVLTEIIRRDLREERTTTSERGVTQPSVDPARLDPFAYPAQDLKARTTHVVRCMICRASGTASCSVCSGRASVSCSNCGGAGRFRNPSTNRLNKCKQCKGTGQASCGNCAGRGNVPCTTCNGSGHQRAWLTFVETRRVSVVVQPQSPVALAHRQLTEPRLLRENDVAAFTVAVDRKAPGPLPLADLELDGRSAVQGATAGVDPRLERVAQQHYIQLRVPRRDVSYAMCGTSGVLVLSGHQLVGASTPEAKRPIRRRLFVWPILALFVSVCSAMPSSTTGRSEYFKDAAGATSLLWLGATVLAVLWIGGVLRIWGTGKGFKGLKRVEQVCLGLWAAALLAMAIVGVVARPSAEEIDQALAVGDTRRARVVLAALRETSDQTFVEAEDTILLAEANEAAGEERLKRLDQIAAHGRERSATAATIARAERLTEIRRLVADGHATDAEGAIDRWFAESWRGDPELAEERARAIDSRSSQCTDEPCRLTIARAANAAQGSTARAAAVERAKGKIVDVLVRRELGAEASGERLQALGQVGTLAEQTLAVLKDDEELQALAKEAKTWVNDEHAKVAAIGADEATLRALFPPLHSRSKKLSVALLEGSEVFFSFDAAGNCDGIYAVGPVGRRALHSPSWPADRILSQAVGHPATVKHPEKTGASSVTWKEGGVKVVARWRDEHLMELRIGDASP</sequence>
<keyword evidence="1" id="KW-0472">Membrane</keyword>
<dbReference type="CDD" id="cd10719">
    <property type="entry name" value="DnaJ_zf"/>
    <property type="match status" value="1"/>
</dbReference>
<dbReference type="RefSeq" id="WP_272090006.1">
    <property type="nucleotide sequence ID" value="NZ_JAQNDL010000003.1"/>
</dbReference>
<dbReference type="Proteomes" id="UP001221686">
    <property type="component" value="Unassembled WGS sequence"/>
</dbReference>
<feature type="transmembrane region" description="Helical" evidence="1">
    <location>
        <begin position="317"/>
        <end position="336"/>
    </location>
</feature>
<evidence type="ECO:0000313" key="2">
    <source>
        <dbReference type="EMBL" id="MDC0721503.1"/>
    </source>
</evidence>